<proteinExistence type="predicted"/>
<feature type="binding site" evidence="10">
    <location>
        <position position="59"/>
    </location>
    <ligand>
        <name>[4Fe-4S] cluster</name>
        <dbReference type="ChEBI" id="CHEBI:49883"/>
        <label>1</label>
    </ligand>
</feature>
<dbReference type="eggNOG" id="COG2878">
    <property type="taxonomic scope" value="Bacteria"/>
</dbReference>
<dbReference type="Pfam" id="PF14697">
    <property type="entry name" value="Fer4_21"/>
    <property type="match status" value="1"/>
</dbReference>
<name>E8LMV2_SUCHY</name>
<feature type="binding site" evidence="10">
    <location>
        <position position="121"/>
    </location>
    <ligand>
        <name>[4Fe-4S] cluster</name>
        <dbReference type="ChEBI" id="CHEBI:49883"/>
        <label>2</label>
    </ligand>
</feature>
<evidence type="ECO:0000256" key="3">
    <source>
        <dbReference type="ARBA" id="ARBA00022723"/>
    </source>
</evidence>
<dbReference type="EMBL" id="AEVO01000150">
    <property type="protein sequence ID" value="EFY06128.1"/>
    <property type="molecule type" value="Genomic_DNA"/>
</dbReference>
<evidence type="ECO:0000256" key="10">
    <source>
        <dbReference type="PIRSR" id="PIRSR005784-1"/>
    </source>
</evidence>
<evidence type="ECO:0000259" key="12">
    <source>
        <dbReference type="PROSITE" id="PS51656"/>
    </source>
</evidence>
<dbReference type="RefSeq" id="WP_009144240.1">
    <property type="nucleotide sequence ID" value="NZ_GL831071.1"/>
</dbReference>
<dbReference type="InterPro" id="IPR050572">
    <property type="entry name" value="Fe-S_Ferredoxin"/>
</dbReference>
<dbReference type="InterPro" id="IPR017900">
    <property type="entry name" value="4Fe4S_Fe_S_CS"/>
</dbReference>
<keyword evidence="9" id="KW-0472">Membrane</keyword>
<feature type="domain" description="4Fe-4S ferredoxin-type" evidence="11">
    <location>
        <begin position="109"/>
        <end position="138"/>
    </location>
</feature>
<keyword evidence="8 10" id="KW-0411">Iron-sulfur</keyword>
<dbReference type="GO" id="GO:0051539">
    <property type="term" value="F:4 iron, 4 sulfur cluster binding"/>
    <property type="evidence" value="ECO:0007669"/>
    <property type="project" value="UniProtKB-KW"/>
</dbReference>
<evidence type="ECO:0000313" key="13">
    <source>
        <dbReference type="EMBL" id="EFY06128.1"/>
    </source>
</evidence>
<dbReference type="GO" id="GO:0005886">
    <property type="term" value="C:plasma membrane"/>
    <property type="evidence" value="ECO:0007669"/>
    <property type="project" value="InterPro"/>
</dbReference>
<reference evidence="13 14" key="1">
    <citation type="submission" date="2011-01" db="EMBL/GenBank/DDBJ databases">
        <authorList>
            <person name="Weinstock G."/>
            <person name="Sodergren E."/>
            <person name="Clifton S."/>
            <person name="Fulton L."/>
            <person name="Fulton B."/>
            <person name="Courtney L."/>
            <person name="Fronick C."/>
            <person name="Harrison M."/>
            <person name="Strong C."/>
            <person name="Farmer C."/>
            <person name="Delahaunty K."/>
            <person name="Markovic C."/>
            <person name="Hall O."/>
            <person name="Minx P."/>
            <person name="Tomlinson C."/>
            <person name="Mitreva M."/>
            <person name="Hou S."/>
            <person name="Chen J."/>
            <person name="Wollam A."/>
            <person name="Pepin K.H."/>
            <person name="Johnson M."/>
            <person name="Bhonagiri V."/>
            <person name="Zhang X."/>
            <person name="Suruliraj S."/>
            <person name="Warren W."/>
            <person name="Chinwalla A."/>
            <person name="Mardis E.R."/>
            <person name="Wilson R.K."/>
        </authorList>
    </citation>
    <scope>NUCLEOTIDE SEQUENCE [LARGE SCALE GENOMIC DNA]</scope>
    <source>
        <strain evidence="14">DSM 22608 / JCM 16073 / KCTC 15190 / YIT 12066</strain>
    </source>
</reference>
<evidence type="ECO:0000256" key="2">
    <source>
        <dbReference type="ARBA" id="ARBA00022485"/>
    </source>
</evidence>
<keyword evidence="1" id="KW-0813">Transport</keyword>
<comment type="cofactor">
    <cofactor evidence="10">
        <name>[4Fe-4S] cluster</name>
        <dbReference type="ChEBI" id="CHEBI:49883"/>
    </cofactor>
    <text evidence="10">Binds 3 [4Fe-4S] clusters.</text>
</comment>
<dbReference type="AlphaFoldDB" id="E8LMV2"/>
<evidence type="ECO:0000313" key="14">
    <source>
        <dbReference type="Proteomes" id="UP000018458"/>
    </source>
</evidence>
<evidence type="ECO:0000256" key="7">
    <source>
        <dbReference type="ARBA" id="ARBA00023004"/>
    </source>
</evidence>
<organism evidence="13 14">
    <name type="scientific">Succinatimonas hippei (strain DSM 22608 / JCM 16073 / KCTC 15190 / YIT 12066)</name>
    <dbReference type="NCBI Taxonomy" id="762983"/>
    <lineage>
        <taxon>Bacteria</taxon>
        <taxon>Pseudomonadati</taxon>
        <taxon>Pseudomonadota</taxon>
        <taxon>Gammaproteobacteria</taxon>
        <taxon>Aeromonadales</taxon>
        <taxon>Succinivibrionaceae</taxon>
        <taxon>Succinatimonas</taxon>
    </lineage>
</organism>
<dbReference type="PANTHER" id="PTHR43687:SF1">
    <property type="entry name" value="FERREDOXIN III"/>
    <property type="match status" value="1"/>
</dbReference>
<evidence type="ECO:0000259" key="11">
    <source>
        <dbReference type="PROSITE" id="PS51379"/>
    </source>
</evidence>
<dbReference type="Proteomes" id="UP000018458">
    <property type="component" value="Unassembled WGS sequence"/>
</dbReference>
<keyword evidence="7 10" id="KW-0408">Iron</keyword>
<keyword evidence="14" id="KW-1185">Reference proteome</keyword>
<dbReference type="Gene3D" id="3.30.70.20">
    <property type="match status" value="1"/>
</dbReference>
<dbReference type="PROSITE" id="PS51656">
    <property type="entry name" value="4FE4S"/>
    <property type="match status" value="1"/>
</dbReference>
<keyword evidence="4" id="KW-0677">Repeat</keyword>
<accession>E8LMV2</accession>
<dbReference type="PROSITE" id="PS00198">
    <property type="entry name" value="4FE4S_FER_1"/>
    <property type="match status" value="1"/>
</dbReference>
<dbReference type="GO" id="GO:0022900">
    <property type="term" value="P:electron transport chain"/>
    <property type="evidence" value="ECO:0007669"/>
    <property type="project" value="InterPro"/>
</dbReference>
<evidence type="ECO:0000256" key="8">
    <source>
        <dbReference type="ARBA" id="ARBA00023014"/>
    </source>
</evidence>
<keyword evidence="3 10" id="KW-0479">Metal-binding</keyword>
<dbReference type="GO" id="GO:0009055">
    <property type="term" value="F:electron transfer activity"/>
    <property type="evidence" value="ECO:0007669"/>
    <property type="project" value="InterPro"/>
</dbReference>
<feature type="binding site" evidence="10">
    <location>
        <position position="151"/>
    </location>
    <ligand>
        <name>[4Fe-4S] cluster</name>
        <dbReference type="ChEBI" id="CHEBI:49883"/>
        <label>3</label>
    </ligand>
</feature>
<dbReference type="Gene3D" id="1.10.15.40">
    <property type="entry name" value="Electron transport complex subunit B, putative Fe-S cluster"/>
    <property type="match status" value="1"/>
</dbReference>
<dbReference type="InterPro" id="IPR010207">
    <property type="entry name" value="Elect_transpt_cplx_RnfB/RsxB"/>
</dbReference>
<feature type="binding site" evidence="10">
    <location>
        <position position="76"/>
    </location>
    <ligand>
        <name>[4Fe-4S] cluster</name>
        <dbReference type="ChEBI" id="CHEBI:49883"/>
        <label>1</label>
    </ligand>
</feature>
<feature type="binding site" evidence="10">
    <location>
        <position position="154"/>
    </location>
    <ligand>
        <name>[4Fe-4S] cluster</name>
        <dbReference type="ChEBI" id="CHEBI:49883"/>
        <label>3</label>
    </ligand>
</feature>
<dbReference type="HOGENOM" id="CLU_063448_2_0_6"/>
<dbReference type="InterPro" id="IPR007202">
    <property type="entry name" value="4Fe-4S_dom"/>
</dbReference>
<dbReference type="PANTHER" id="PTHR43687">
    <property type="entry name" value="ADENYLYLSULFATE REDUCTASE, BETA SUBUNIT"/>
    <property type="match status" value="1"/>
</dbReference>
<feature type="binding site" evidence="10">
    <location>
        <position position="124"/>
    </location>
    <ligand>
        <name>[4Fe-4S] cluster</name>
        <dbReference type="ChEBI" id="CHEBI:49883"/>
        <label>2</label>
    </ligand>
</feature>
<evidence type="ECO:0000256" key="1">
    <source>
        <dbReference type="ARBA" id="ARBA00022448"/>
    </source>
</evidence>
<feature type="binding site" evidence="10">
    <location>
        <position position="158"/>
    </location>
    <ligand>
        <name>[4Fe-4S] cluster</name>
        <dbReference type="ChEBI" id="CHEBI:49883"/>
        <label>2</label>
    </ligand>
</feature>
<dbReference type="NCBIfam" id="TIGR01944">
    <property type="entry name" value="rnfB"/>
    <property type="match status" value="1"/>
</dbReference>
<dbReference type="InterPro" id="IPR017896">
    <property type="entry name" value="4Fe4S_Fe-S-bd"/>
</dbReference>
<evidence type="ECO:0000256" key="6">
    <source>
        <dbReference type="ARBA" id="ARBA00022982"/>
    </source>
</evidence>
<feature type="binding site" evidence="10">
    <location>
        <position position="51"/>
    </location>
    <ligand>
        <name>[4Fe-4S] cluster</name>
        <dbReference type="ChEBI" id="CHEBI:49883"/>
        <label>1</label>
    </ligand>
</feature>
<feature type="binding site" evidence="10">
    <location>
        <position position="118"/>
    </location>
    <ligand>
        <name>[4Fe-4S] cluster</name>
        <dbReference type="ChEBI" id="CHEBI:49883"/>
        <label>2</label>
    </ligand>
</feature>
<sequence length="189" mass="19999">MISSNESLFILGLSIVLLLLGAFLSFIAKNSKQGNESTASKIEKILPGVQCAQCGFPGCSAYAEAVASGAALCNKCIPGGPDTVKEIAALLGIAPPSEEDEDLVFLPRLVAVIDENKCTGCSKCLKHCPVDAIEGKIKTVHHINSEECIGCADCSKICPEQCISMQRLKPTSANFNWDIKAVTVKGDKQ</sequence>
<dbReference type="STRING" id="762983.HMPREF9444_02100"/>
<feature type="binding site" evidence="10">
    <location>
        <position position="54"/>
    </location>
    <ligand>
        <name>[4Fe-4S] cluster</name>
        <dbReference type="ChEBI" id="CHEBI:49883"/>
        <label>1</label>
    </ligand>
</feature>
<dbReference type="GO" id="GO:0046872">
    <property type="term" value="F:metal ion binding"/>
    <property type="evidence" value="ECO:0007669"/>
    <property type="project" value="UniProtKB-KW"/>
</dbReference>
<dbReference type="InterPro" id="IPR016463">
    <property type="entry name" value="RnfB/RsxB_Proteobac"/>
</dbReference>
<keyword evidence="2 10" id="KW-0004">4Fe-4S</keyword>
<keyword evidence="6" id="KW-0249">Electron transport</keyword>
<gene>
    <name evidence="13" type="primary">rnfB</name>
    <name evidence="13" type="ORF">HMPREF9444_02100</name>
</gene>
<protein>
    <submittedName>
        <fullName evidence="13">Electron transport complex, RnfABCDGE type, B subunit</fullName>
    </submittedName>
</protein>
<dbReference type="Pfam" id="PF04060">
    <property type="entry name" value="FeS"/>
    <property type="match status" value="1"/>
</dbReference>
<feature type="binding site" evidence="10">
    <location>
        <position position="128"/>
    </location>
    <ligand>
        <name>[4Fe-4S] cluster</name>
        <dbReference type="ChEBI" id="CHEBI:49883"/>
        <label>3</label>
    </ligand>
</feature>
<feature type="domain" description="4Fe-4S" evidence="12">
    <location>
        <begin position="33"/>
        <end position="93"/>
    </location>
</feature>
<keyword evidence="5" id="KW-1278">Translocase</keyword>
<comment type="caution">
    <text evidence="13">The sequence shown here is derived from an EMBL/GenBank/DDBJ whole genome shotgun (WGS) entry which is preliminary data.</text>
</comment>
<evidence type="ECO:0000256" key="4">
    <source>
        <dbReference type="ARBA" id="ARBA00022737"/>
    </source>
</evidence>
<evidence type="ECO:0000256" key="9">
    <source>
        <dbReference type="ARBA" id="ARBA00023136"/>
    </source>
</evidence>
<feature type="domain" description="4Fe-4S ferredoxin-type" evidence="11">
    <location>
        <begin position="139"/>
        <end position="168"/>
    </location>
</feature>
<dbReference type="OrthoDB" id="9789936at2"/>
<feature type="binding site" evidence="10">
    <location>
        <position position="148"/>
    </location>
    <ligand>
        <name>[4Fe-4S] cluster</name>
        <dbReference type="ChEBI" id="CHEBI:49883"/>
        <label>3</label>
    </ligand>
</feature>
<dbReference type="PIRSF" id="PIRSF005784">
    <property type="entry name" value="Elect_transpt_RnfB"/>
    <property type="match status" value="1"/>
</dbReference>
<dbReference type="SUPFAM" id="SSF54862">
    <property type="entry name" value="4Fe-4S ferredoxins"/>
    <property type="match status" value="1"/>
</dbReference>
<dbReference type="PROSITE" id="PS51379">
    <property type="entry name" value="4FE4S_FER_2"/>
    <property type="match status" value="2"/>
</dbReference>
<evidence type="ECO:0000256" key="5">
    <source>
        <dbReference type="ARBA" id="ARBA00022967"/>
    </source>
</evidence>